<evidence type="ECO:0000256" key="1">
    <source>
        <dbReference type="ARBA" id="ARBA00010603"/>
    </source>
</evidence>
<dbReference type="EMBL" id="JANBOI010000515">
    <property type="protein sequence ID" value="KAJ1730021.1"/>
    <property type="molecule type" value="Genomic_DNA"/>
</dbReference>
<reference evidence="7" key="1">
    <citation type="submission" date="2022-07" db="EMBL/GenBank/DDBJ databases">
        <title>Phylogenomic reconstructions and comparative analyses of Kickxellomycotina fungi.</title>
        <authorList>
            <person name="Reynolds N.K."/>
            <person name="Stajich J.E."/>
            <person name="Barry K."/>
            <person name="Grigoriev I.V."/>
            <person name="Crous P."/>
            <person name="Smith M.E."/>
        </authorList>
    </citation>
    <scope>NUCLEOTIDE SEQUENCE</scope>
    <source>
        <strain evidence="7">BCRC 34381</strain>
    </source>
</reference>
<organism evidence="7 8">
    <name type="scientific">Coemansia biformis</name>
    <dbReference type="NCBI Taxonomy" id="1286918"/>
    <lineage>
        <taxon>Eukaryota</taxon>
        <taxon>Fungi</taxon>
        <taxon>Fungi incertae sedis</taxon>
        <taxon>Zoopagomycota</taxon>
        <taxon>Kickxellomycotina</taxon>
        <taxon>Kickxellomycetes</taxon>
        <taxon>Kickxellales</taxon>
        <taxon>Kickxellaceae</taxon>
        <taxon>Coemansia</taxon>
    </lineage>
</organism>
<sequence length="492" mass="52825">ATEQYSLLTLLLLAAQPVDGAESAYLRALAALSDRPEDAPKIDNRAPFRRLFERAVADIGSIEWAALLQVMMTRNEAFCTYVLARTDTDTLVLPLLRQISQATAVPITAPSAASALLSATPGHGSGPRRPSAHAWSGSGGSDSSAAPAYVTVVAEPGAKEPGGARDPGTEKDQRKESRLPPQPGAAQPAGAKAGTGSPPGTAQRLRSGVQPPHALTTDNIPYVSLYLWMDILLVLSADVQFVEQLQRGTVEFWPAVPQPMHRQPQAHCIVVEMMRIFQLNLMVLKDEHLNGLALGILVNVLNRSTMVTTGIAQKLLKLFEMILRRHTRIGALPHQSAAESAEQQVYEGAMSVLLSLFSRLAYTNNPHFIYGLLQAREVLAAFGSAASGAGLARARLIAADLRVRVAYFHARVAALASPQARAILELIEAVVATETHRDRPRVDFGSRVPEGGRWPAFMLPLVWGLLVSSPSTAAAAARADAPLLEAFERLVL</sequence>
<protein>
    <recommendedName>
        <fullName evidence="2">Dymeclin</fullName>
    </recommendedName>
</protein>
<dbReference type="Pfam" id="PF09742">
    <property type="entry name" value="Dymeclin"/>
    <property type="match status" value="1"/>
</dbReference>
<dbReference type="PANTHER" id="PTHR12895">
    <property type="entry name" value="DYMECLIN"/>
    <property type="match status" value="1"/>
</dbReference>
<feature type="region of interest" description="Disordered" evidence="5">
    <location>
        <begin position="155"/>
        <end position="213"/>
    </location>
</feature>
<dbReference type="GO" id="GO:0007030">
    <property type="term" value="P:Golgi organization"/>
    <property type="evidence" value="ECO:0007669"/>
    <property type="project" value="TreeGrafter"/>
</dbReference>
<feature type="compositionally biased region" description="Basic and acidic residues" evidence="5">
    <location>
        <begin position="167"/>
        <end position="178"/>
    </location>
</feature>
<dbReference type="PANTHER" id="PTHR12895:SF9">
    <property type="entry name" value="DYMECLIN"/>
    <property type="match status" value="1"/>
</dbReference>
<feature type="signal peptide" evidence="6">
    <location>
        <begin position="1"/>
        <end position="20"/>
    </location>
</feature>
<feature type="region of interest" description="Disordered" evidence="5">
    <location>
        <begin position="118"/>
        <end position="143"/>
    </location>
</feature>
<accession>A0A9W7YCJ1</accession>
<evidence type="ECO:0000256" key="2">
    <source>
        <dbReference type="ARBA" id="ARBA00015736"/>
    </source>
</evidence>
<evidence type="ECO:0000256" key="3">
    <source>
        <dbReference type="ARBA" id="ARBA00022707"/>
    </source>
</evidence>
<evidence type="ECO:0000256" key="6">
    <source>
        <dbReference type="SAM" id="SignalP"/>
    </source>
</evidence>
<feature type="compositionally biased region" description="Low complexity" evidence="5">
    <location>
        <begin position="184"/>
        <end position="196"/>
    </location>
</feature>
<dbReference type="Proteomes" id="UP001143981">
    <property type="component" value="Unassembled WGS sequence"/>
</dbReference>
<comment type="caution">
    <text evidence="7">The sequence shown here is derived from an EMBL/GenBank/DDBJ whole genome shotgun (WGS) entry which is preliminary data.</text>
</comment>
<feature type="chain" id="PRO_5040829413" description="Dymeclin" evidence="6">
    <location>
        <begin position="21"/>
        <end position="492"/>
    </location>
</feature>
<feature type="non-terminal residue" evidence="7">
    <location>
        <position position="1"/>
    </location>
</feature>
<feature type="compositionally biased region" description="Low complexity" evidence="5">
    <location>
        <begin position="132"/>
        <end position="143"/>
    </location>
</feature>
<keyword evidence="6" id="KW-0732">Signal</keyword>
<keyword evidence="8" id="KW-1185">Reference proteome</keyword>
<keyword evidence="4" id="KW-0449">Lipoprotein</keyword>
<evidence type="ECO:0000313" key="7">
    <source>
        <dbReference type="EMBL" id="KAJ1730021.1"/>
    </source>
</evidence>
<dbReference type="OrthoDB" id="10253409at2759"/>
<name>A0A9W7YCJ1_9FUNG</name>
<dbReference type="InterPro" id="IPR019142">
    <property type="entry name" value="Dymeclin"/>
</dbReference>
<proteinExistence type="inferred from homology"/>
<evidence type="ECO:0000256" key="5">
    <source>
        <dbReference type="SAM" id="MobiDB-lite"/>
    </source>
</evidence>
<dbReference type="AlphaFoldDB" id="A0A9W7YCJ1"/>
<evidence type="ECO:0000256" key="4">
    <source>
        <dbReference type="ARBA" id="ARBA00023288"/>
    </source>
</evidence>
<dbReference type="GO" id="GO:0005794">
    <property type="term" value="C:Golgi apparatus"/>
    <property type="evidence" value="ECO:0007669"/>
    <property type="project" value="TreeGrafter"/>
</dbReference>
<keyword evidence="3" id="KW-0519">Myristate</keyword>
<evidence type="ECO:0000313" key="8">
    <source>
        <dbReference type="Proteomes" id="UP001143981"/>
    </source>
</evidence>
<comment type="similarity">
    <text evidence="1">Belongs to the dymeclin family.</text>
</comment>
<gene>
    <name evidence="7" type="ORF">LPJ61_003241</name>
</gene>